<dbReference type="OrthoDB" id="92696at2157"/>
<reference evidence="1 2" key="1">
    <citation type="submission" date="2016-01" db="EMBL/GenBank/DDBJ databases">
        <authorList>
            <person name="Manzoor S."/>
        </authorList>
    </citation>
    <scope>NUCLEOTIDE SEQUENCE [LARGE SCALE GENOMIC DNA]</scope>
    <source>
        <strain evidence="1">Methanoculleus sp MAB1</strain>
    </source>
</reference>
<sequence>MSVLIIREDELQILQNSLDEVRVSYPLYEGDFLVARPEGTGFRLDLPASRETFNEWLSEYEPIAGELPSYSDFQECMLASGIVGYTNQAAFDEMLTSYEQLKKAVFFGLDTNLFYHCFVTNNPEISHASYLIVDTVRDEITYAINRKYSAKKIEEMMACAPGHREIIGELENKRMKRSRKAAYLALKEYRSIRDRATEIEAPGPHSHLSEENDRNIVRALRKFEEERYALPVLLTADIYMADLCMAEGLEYFYFDRPYGMETTSCTPPAFRRLLFNLAAVFGFIRCNGIMVFGEYGGKGNNLDELKVRFEDDEQYRDFSREVEICRQLSALGISR</sequence>
<evidence type="ECO:0000313" key="1">
    <source>
        <dbReference type="EMBL" id="CVK32810.1"/>
    </source>
</evidence>
<name>A0A0X3BLK1_9EURY</name>
<protein>
    <submittedName>
        <fullName evidence="1">Uncharacterized protein</fullName>
    </submittedName>
</protein>
<accession>A0A0X3BLK1</accession>
<organism evidence="1 2">
    <name type="scientific">Methanoculleus bourgensis</name>
    <dbReference type="NCBI Taxonomy" id="83986"/>
    <lineage>
        <taxon>Archaea</taxon>
        <taxon>Methanobacteriati</taxon>
        <taxon>Methanobacteriota</taxon>
        <taxon>Stenosarchaea group</taxon>
        <taxon>Methanomicrobia</taxon>
        <taxon>Methanomicrobiales</taxon>
        <taxon>Methanomicrobiaceae</taxon>
        <taxon>Methanoculleus</taxon>
    </lineage>
</organism>
<dbReference type="GeneID" id="27137435"/>
<dbReference type="AlphaFoldDB" id="A0A0X3BLK1"/>
<dbReference type="EMBL" id="LT158599">
    <property type="protein sequence ID" value="CVK32810.1"/>
    <property type="molecule type" value="Genomic_DNA"/>
</dbReference>
<dbReference type="RefSeq" id="WP_062263414.1">
    <property type="nucleotide sequence ID" value="NZ_JAHAVR010000004.1"/>
</dbReference>
<dbReference type="Proteomes" id="UP000069850">
    <property type="component" value="Chromosome 1"/>
</dbReference>
<proteinExistence type="predicted"/>
<evidence type="ECO:0000313" key="2">
    <source>
        <dbReference type="Proteomes" id="UP000069850"/>
    </source>
</evidence>
<dbReference type="KEGG" id="mema:MMAB1_1597"/>
<gene>
    <name evidence="1" type="ORF">MMAB1_1597</name>
</gene>